<gene>
    <name evidence="5" type="ORF">ACFQSB_20190</name>
</gene>
<dbReference type="GO" id="GO:0005524">
    <property type="term" value="F:ATP binding"/>
    <property type="evidence" value="ECO:0007669"/>
    <property type="project" value="UniProtKB-KW"/>
</dbReference>
<dbReference type="Gene3D" id="1.10.10.10">
    <property type="entry name" value="Winged helix-like DNA-binding domain superfamily/Winged helix DNA-binding domain"/>
    <property type="match status" value="1"/>
</dbReference>
<dbReference type="CDD" id="cd06170">
    <property type="entry name" value="LuxR_C_like"/>
    <property type="match status" value="1"/>
</dbReference>
<comment type="caution">
    <text evidence="5">The sequence shown here is derived from an EMBL/GenBank/DDBJ whole genome shotgun (WGS) entry which is preliminary data.</text>
</comment>
<keyword evidence="2 5" id="KW-0067">ATP-binding</keyword>
<dbReference type="PROSITE" id="PS50043">
    <property type="entry name" value="HTH_LUXR_2"/>
    <property type="match status" value="1"/>
</dbReference>
<feature type="region of interest" description="Disordered" evidence="3">
    <location>
        <begin position="878"/>
        <end position="932"/>
    </location>
</feature>
<evidence type="ECO:0000313" key="6">
    <source>
        <dbReference type="Proteomes" id="UP001596496"/>
    </source>
</evidence>
<sequence>MRLLERESSLASLGEYAAEAARGEGRLVLVAGEAGVGKSALVERFQRDLPLARWSWGACDGLFTPRPLGPLFDLADRLGGPLLELCRAGAGREELFRGLLREVGDPHALDAVVVEDVHWADEATLDLLSFLGRRLRGTGLLLIATYRDDAMAPSDPLRVTLGGLASQRSTRRIGLAPLSAEAVRELAAGSGADACALHRLTGGNPFYVTEVVRAGMHAPGSSQIPGSARDAVLARAARLSGPARQVLDVAALTGTRVESRLLEAVTPFPGPAVDELLACGLVVGDGEWLRFRHEIARLAVQEAVPAHRARAVHGRVLTALESLGCDDDARMAFHAEAAGEAAAVLRHAPAAARRAAWLSSHREAAAQFRRALRFADGTADPAGTDATTLAELCEGLADEAALLDQWHEAAEACERALVEWRKAGNRLREGDALRRLSRIMWNMCHGERAPVESAVSLLEPLGPGVELAWAYATYANQRMLRYELDAAEGAALRAQELAERLGATDVLSDALNTRAVCAWTRGGDWEGPMRRALEIALAGRHQDQAGRAYANLAALHNGRRRFAESERYLAEGIAYCDEHDLTSYATCLRSERSTVMERDGRWEESLSISTGILATVNASPSNRLCTVRRIGSVLARRGEPGVWEHLEEAAVLADRTGEPQQIVPVRLTRAEAYWLEGRTGQARREAELAHDVSAGSDPWDRGAVAVWLVRTGSPRPPQGEVPEPYRLELGGEPVAAARAWTELDCRYDAALALSGAGGEPELREALAMFTGLGAFPAARIVRQELRGLGVRSLPAGPRAATREHPSGLTRREREVLALVCAQHTNAEIAAKLFISVKTAGHHVSAILAKLGAPSRGAAAEQAVRLGLAGLEVPVTAGGTRQGPAGRTVAAPAGGAAEEPAGRGGSARTPGPRGGAAGARGGAAEIWGARGAT</sequence>
<dbReference type="PANTHER" id="PTHR16305:SF35">
    <property type="entry name" value="TRANSCRIPTIONAL ACTIVATOR DOMAIN"/>
    <property type="match status" value="1"/>
</dbReference>
<dbReference type="InterPro" id="IPR011990">
    <property type="entry name" value="TPR-like_helical_dom_sf"/>
</dbReference>
<dbReference type="Pfam" id="PF13191">
    <property type="entry name" value="AAA_16"/>
    <property type="match status" value="1"/>
</dbReference>
<dbReference type="SUPFAM" id="SSF48452">
    <property type="entry name" value="TPR-like"/>
    <property type="match status" value="1"/>
</dbReference>
<evidence type="ECO:0000256" key="3">
    <source>
        <dbReference type="SAM" id="MobiDB-lite"/>
    </source>
</evidence>
<dbReference type="Gene3D" id="1.25.40.10">
    <property type="entry name" value="Tetratricopeptide repeat domain"/>
    <property type="match status" value="1"/>
</dbReference>
<dbReference type="EMBL" id="JBHTCG010000012">
    <property type="protein sequence ID" value="MFC7384543.1"/>
    <property type="molecule type" value="Genomic_DNA"/>
</dbReference>
<feature type="domain" description="HTH luxR-type" evidence="4">
    <location>
        <begin position="801"/>
        <end position="866"/>
    </location>
</feature>
<dbReference type="Pfam" id="PF00196">
    <property type="entry name" value="GerE"/>
    <property type="match status" value="1"/>
</dbReference>
<accession>A0ABW2P623</accession>
<dbReference type="Proteomes" id="UP001596496">
    <property type="component" value="Unassembled WGS sequence"/>
</dbReference>
<feature type="compositionally biased region" description="Low complexity" evidence="3">
    <location>
        <begin position="921"/>
        <end position="932"/>
    </location>
</feature>
<dbReference type="SMART" id="SM00421">
    <property type="entry name" value="HTH_LUXR"/>
    <property type="match status" value="1"/>
</dbReference>
<feature type="compositionally biased region" description="Low complexity" evidence="3">
    <location>
        <begin position="882"/>
        <end position="898"/>
    </location>
</feature>
<proteinExistence type="predicted"/>
<evidence type="ECO:0000259" key="4">
    <source>
        <dbReference type="PROSITE" id="PS50043"/>
    </source>
</evidence>
<name>A0ABW2P623_9ACTN</name>
<dbReference type="PANTHER" id="PTHR16305">
    <property type="entry name" value="TESTICULAR SOLUBLE ADENYLYL CYCLASE"/>
    <property type="match status" value="1"/>
</dbReference>
<dbReference type="SUPFAM" id="SSF52540">
    <property type="entry name" value="P-loop containing nucleoside triphosphate hydrolases"/>
    <property type="match status" value="1"/>
</dbReference>
<dbReference type="RefSeq" id="WP_380828343.1">
    <property type="nucleotide sequence ID" value="NZ_JBHTCG010000012.1"/>
</dbReference>
<feature type="compositionally biased region" description="Gly residues" evidence="3">
    <location>
        <begin position="911"/>
        <end position="920"/>
    </location>
</feature>
<dbReference type="InterPro" id="IPR016032">
    <property type="entry name" value="Sig_transdc_resp-reg_C-effctor"/>
</dbReference>
<dbReference type="InterPro" id="IPR041664">
    <property type="entry name" value="AAA_16"/>
</dbReference>
<dbReference type="InterPro" id="IPR036388">
    <property type="entry name" value="WH-like_DNA-bd_sf"/>
</dbReference>
<dbReference type="InterPro" id="IPR027417">
    <property type="entry name" value="P-loop_NTPase"/>
</dbReference>
<dbReference type="PRINTS" id="PR00038">
    <property type="entry name" value="HTHLUXR"/>
</dbReference>
<protein>
    <submittedName>
        <fullName evidence="5">ATP-binding protein</fullName>
    </submittedName>
</protein>
<dbReference type="InterPro" id="IPR000792">
    <property type="entry name" value="Tscrpt_reg_LuxR_C"/>
</dbReference>
<organism evidence="5 6">
    <name type="scientific">Sphaerisporangium rhizosphaerae</name>
    <dbReference type="NCBI Taxonomy" id="2269375"/>
    <lineage>
        <taxon>Bacteria</taxon>
        <taxon>Bacillati</taxon>
        <taxon>Actinomycetota</taxon>
        <taxon>Actinomycetes</taxon>
        <taxon>Streptosporangiales</taxon>
        <taxon>Streptosporangiaceae</taxon>
        <taxon>Sphaerisporangium</taxon>
    </lineage>
</organism>
<evidence type="ECO:0000256" key="2">
    <source>
        <dbReference type="ARBA" id="ARBA00022840"/>
    </source>
</evidence>
<evidence type="ECO:0000256" key="1">
    <source>
        <dbReference type="ARBA" id="ARBA00022741"/>
    </source>
</evidence>
<reference evidence="6" key="1">
    <citation type="journal article" date="2019" name="Int. J. Syst. Evol. Microbiol.">
        <title>The Global Catalogue of Microorganisms (GCM) 10K type strain sequencing project: providing services to taxonomists for standard genome sequencing and annotation.</title>
        <authorList>
            <consortium name="The Broad Institute Genomics Platform"/>
            <consortium name="The Broad Institute Genome Sequencing Center for Infectious Disease"/>
            <person name="Wu L."/>
            <person name="Ma J."/>
        </authorList>
    </citation>
    <scope>NUCLEOTIDE SEQUENCE [LARGE SCALE GENOMIC DNA]</scope>
    <source>
        <strain evidence="6">CECT 7649</strain>
    </source>
</reference>
<dbReference type="SUPFAM" id="SSF46894">
    <property type="entry name" value="C-terminal effector domain of the bipartite response regulators"/>
    <property type="match status" value="1"/>
</dbReference>
<evidence type="ECO:0000313" key="5">
    <source>
        <dbReference type="EMBL" id="MFC7384543.1"/>
    </source>
</evidence>
<keyword evidence="6" id="KW-1185">Reference proteome</keyword>
<keyword evidence="1" id="KW-0547">Nucleotide-binding</keyword>